<gene>
    <name evidence="1" type="ORF">E2C01_053608</name>
</gene>
<evidence type="ECO:0000313" key="2">
    <source>
        <dbReference type="Proteomes" id="UP000324222"/>
    </source>
</evidence>
<evidence type="ECO:0000313" key="1">
    <source>
        <dbReference type="EMBL" id="MPC59584.1"/>
    </source>
</evidence>
<accession>A0A5B7GSK5</accession>
<proteinExistence type="predicted"/>
<keyword evidence="2" id="KW-1185">Reference proteome</keyword>
<reference evidence="1 2" key="1">
    <citation type="submission" date="2019-05" db="EMBL/GenBank/DDBJ databases">
        <title>Another draft genome of Portunus trituberculatus and its Hox gene families provides insights of decapod evolution.</title>
        <authorList>
            <person name="Jeong J.-H."/>
            <person name="Song I."/>
            <person name="Kim S."/>
            <person name="Choi T."/>
            <person name="Kim D."/>
            <person name="Ryu S."/>
            <person name="Kim W."/>
        </authorList>
    </citation>
    <scope>NUCLEOTIDE SEQUENCE [LARGE SCALE GENOMIC DNA]</scope>
    <source>
        <tissue evidence="1">Muscle</tissue>
    </source>
</reference>
<sequence>MLNMKESFPTLRIMETLVKFGSRTM</sequence>
<name>A0A5B7GSK5_PORTR</name>
<organism evidence="1 2">
    <name type="scientific">Portunus trituberculatus</name>
    <name type="common">Swimming crab</name>
    <name type="synonym">Neptunus trituberculatus</name>
    <dbReference type="NCBI Taxonomy" id="210409"/>
    <lineage>
        <taxon>Eukaryota</taxon>
        <taxon>Metazoa</taxon>
        <taxon>Ecdysozoa</taxon>
        <taxon>Arthropoda</taxon>
        <taxon>Crustacea</taxon>
        <taxon>Multicrustacea</taxon>
        <taxon>Malacostraca</taxon>
        <taxon>Eumalacostraca</taxon>
        <taxon>Eucarida</taxon>
        <taxon>Decapoda</taxon>
        <taxon>Pleocyemata</taxon>
        <taxon>Brachyura</taxon>
        <taxon>Eubrachyura</taxon>
        <taxon>Portunoidea</taxon>
        <taxon>Portunidae</taxon>
        <taxon>Portuninae</taxon>
        <taxon>Portunus</taxon>
    </lineage>
</organism>
<dbReference type="EMBL" id="VSRR010016689">
    <property type="protein sequence ID" value="MPC59584.1"/>
    <property type="molecule type" value="Genomic_DNA"/>
</dbReference>
<dbReference type="Proteomes" id="UP000324222">
    <property type="component" value="Unassembled WGS sequence"/>
</dbReference>
<protein>
    <submittedName>
        <fullName evidence="1">Uncharacterized protein</fullName>
    </submittedName>
</protein>
<comment type="caution">
    <text evidence="1">The sequence shown here is derived from an EMBL/GenBank/DDBJ whole genome shotgun (WGS) entry which is preliminary data.</text>
</comment>
<dbReference type="AlphaFoldDB" id="A0A5B7GSK5"/>